<dbReference type="GO" id="GO:0055085">
    <property type="term" value="P:transmembrane transport"/>
    <property type="evidence" value="ECO:0007669"/>
    <property type="project" value="InterPro"/>
</dbReference>
<protein>
    <submittedName>
        <fullName evidence="10">ABC transporter permease</fullName>
    </submittedName>
</protein>
<dbReference type="PROSITE" id="PS50928">
    <property type="entry name" value="ABC_TM1"/>
    <property type="match status" value="1"/>
</dbReference>
<keyword evidence="5 8" id="KW-0812">Transmembrane</keyword>
<evidence type="ECO:0000256" key="8">
    <source>
        <dbReference type="RuleBase" id="RU363032"/>
    </source>
</evidence>
<feature type="transmembrane region" description="Helical" evidence="8">
    <location>
        <begin position="282"/>
        <end position="302"/>
    </location>
</feature>
<dbReference type="InterPro" id="IPR035906">
    <property type="entry name" value="MetI-like_sf"/>
</dbReference>
<feature type="transmembrane region" description="Helical" evidence="8">
    <location>
        <begin position="200"/>
        <end position="221"/>
    </location>
</feature>
<evidence type="ECO:0000256" key="4">
    <source>
        <dbReference type="ARBA" id="ARBA00022475"/>
    </source>
</evidence>
<dbReference type="GO" id="GO:0005886">
    <property type="term" value="C:plasma membrane"/>
    <property type="evidence" value="ECO:0007669"/>
    <property type="project" value="UniProtKB-SubCell"/>
</dbReference>
<comment type="similarity">
    <text evidence="2">Belongs to the binding-protein-dependent transport system permease family. CysTW subfamily.</text>
</comment>
<dbReference type="PANTHER" id="PTHR42929">
    <property type="entry name" value="INNER MEMBRANE ABC TRANSPORTER PERMEASE PROTEIN YDCU-RELATED-RELATED"/>
    <property type="match status" value="1"/>
</dbReference>
<evidence type="ECO:0000256" key="1">
    <source>
        <dbReference type="ARBA" id="ARBA00004651"/>
    </source>
</evidence>
<dbReference type="RefSeq" id="WP_114420845.1">
    <property type="nucleotide sequence ID" value="NZ_NQYH01000008.1"/>
</dbReference>
<name>A0A3A1YSL2_9BURK</name>
<evidence type="ECO:0000256" key="5">
    <source>
        <dbReference type="ARBA" id="ARBA00022692"/>
    </source>
</evidence>
<evidence type="ECO:0000259" key="9">
    <source>
        <dbReference type="PROSITE" id="PS50928"/>
    </source>
</evidence>
<keyword evidence="4" id="KW-1003">Cell membrane</keyword>
<keyword evidence="3 8" id="KW-0813">Transport</keyword>
<feature type="transmembrane region" description="Helical" evidence="8">
    <location>
        <begin position="27"/>
        <end position="50"/>
    </location>
</feature>
<dbReference type="Gene3D" id="1.10.3720.10">
    <property type="entry name" value="MetI-like"/>
    <property type="match status" value="1"/>
</dbReference>
<evidence type="ECO:0000256" key="2">
    <source>
        <dbReference type="ARBA" id="ARBA00007069"/>
    </source>
</evidence>
<dbReference type="SUPFAM" id="SSF161098">
    <property type="entry name" value="MetI-like"/>
    <property type="match status" value="1"/>
</dbReference>
<organism evidence="10 11">
    <name type="scientific">Neopusillimonas maritima</name>
    <dbReference type="NCBI Taxonomy" id="2026239"/>
    <lineage>
        <taxon>Bacteria</taxon>
        <taxon>Pseudomonadati</taxon>
        <taxon>Pseudomonadota</taxon>
        <taxon>Betaproteobacteria</taxon>
        <taxon>Burkholderiales</taxon>
        <taxon>Alcaligenaceae</taxon>
        <taxon>Neopusillimonas</taxon>
    </lineage>
</organism>
<sequence>MHQNPGGLSAAEIHTERKEQQRRRRNSLLLVVPILLFLFFAFVAPISSMLHRSIYNPTLVELIPDTVNALSNWDRTGTPKPETLRTFSIELQQLAKKRESGRLASAVNRSYPGATSLINATARKLRNVDPNQLAQTGHLALLDTDPRWSETKLWQAIDRLGAKYRIDNYLTALDLERDAQGNIQKRQSSNIYIDLYSKTLSMSLIITLLCIALGYPVAYCLAHAPARVAGILLVMVLLPFWTSFLVRTTAWIALLQTNGVVNSLLQSVGIIHQPLELLYTPLATILAMTHILLPFMILPLYSVMKGIDPSHVKAALSLGSPPFSAFVRVYLPQTVPGLSAGSLLVFITAVGYYIIPALVGGTDGQMISNIIAYHMQQSNNWGLASALGSLLLAVIVILYWLYDRLVGASNLKLS</sequence>
<dbReference type="EMBL" id="NQYH01000008">
    <property type="protein sequence ID" value="RIY40486.1"/>
    <property type="molecule type" value="Genomic_DNA"/>
</dbReference>
<dbReference type="PANTHER" id="PTHR42929:SF5">
    <property type="entry name" value="ABC TRANSPORTER PERMEASE PROTEIN"/>
    <property type="match status" value="1"/>
</dbReference>
<feature type="transmembrane region" description="Helical" evidence="8">
    <location>
        <begin position="381"/>
        <end position="402"/>
    </location>
</feature>
<accession>A0A3A1YSL2</accession>
<feature type="transmembrane region" description="Helical" evidence="8">
    <location>
        <begin position="228"/>
        <end position="254"/>
    </location>
</feature>
<proteinExistence type="inferred from homology"/>
<evidence type="ECO:0000256" key="7">
    <source>
        <dbReference type="ARBA" id="ARBA00023136"/>
    </source>
</evidence>
<evidence type="ECO:0000313" key="10">
    <source>
        <dbReference type="EMBL" id="RIY40486.1"/>
    </source>
</evidence>
<dbReference type="Proteomes" id="UP000266206">
    <property type="component" value="Unassembled WGS sequence"/>
</dbReference>
<feature type="domain" description="ABC transmembrane type-1" evidence="9">
    <location>
        <begin position="196"/>
        <end position="402"/>
    </location>
</feature>
<dbReference type="OrthoDB" id="9808619at2"/>
<feature type="transmembrane region" description="Helical" evidence="8">
    <location>
        <begin position="337"/>
        <end position="360"/>
    </location>
</feature>
<gene>
    <name evidence="10" type="ORF">CJP73_10150</name>
</gene>
<comment type="caution">
    <text evidence="10">The sequence shown here is derived from an EMBL/GenBank/DDBJ whole genome shotgun (WGS) entry which is preliminary data.</text>
</comment>
<keyword evidence="7 8" id="KW-0472">Membrane</keyword>
<evidence type="ECO:0000256" key="6">
    <source>
        <dbReference type="ARBA" id="ARBA00022989"/>
    </source>
</evidence>
<keyword evidence="6 8" id="KW-1133">Transmembrane helix</keyword>
<dbReference type="AlphaFoldDB" id="A0A3A1YSL2"/>
<comment type="subcellular location">
    <subcellularLocation>
        <location evidence="1 8">Cell membrane</location>
        <topology evidence="1 8">Multi-pass membrane protein</topology>
    </subcellularLocation>
</comment>
<dbReference type="CDD" id="cd06261">
    <property type="entry name" value="TM_PBP2"/>
    <property type="match status" value="1"/>
</dbReference>
<dbReference type="InterPro" id="IPR000515">
    <property type="entry name" value="MetI-like"/>
</dbReference>
<dbReference type="Pfam" id="PF00528">
    <property type="entry name" value="BPD_transp_1"/>
    <property type="match status" value="1"/>
</dbReference>
<reference evidence="10 11" key="1">
    <citation type="submission" date="2017-08" db="EMBL/GenBank/DDBJ databases">
        <title>Pusillimonas indicus sp. nov., a member of the family Alcaligenaceae isolated from surface seawater.</title>
        <authorList>
            <person name="Li J."/>
        </authorList>
    </citation>
    <scope>NUCLEOTIDE SEQUENCE [LARGE SCALE GENOMIC DNA]</scope>
    <source>
        <strain evidence="10 11">L52-1-41</strain>
    </source>
</reference>
<evidence type="ECO:0000313" key="11">
    <source>
        <dbReference type="Proteomes" id="UP000266206"/>
    </source>
</evidence>
<evidence type="ECO:0000256" key="3">
    <source>
        <dbReference type="ARBA" id="ARBA00022448"/>
    </source>
</evidence>